<accession>A0A9N8KR22</accession>
<evidence type="ECO:0000313" key="3">
    <source>
        <dbReference type="Proteomes" id="UP000745764"/>
    </source>
</evidence>
<protein>
    <submittedName>
        <fullName evidence="2">Uncharacterized protein</fullName>
    </submittedName>
</protein>
<reference evidence="2" key="1">
    <citation type="submission" date="2020-06" db="EMBL/GenBank/DDBJ databases">
        <authorList>
            <person name="Onetto C."/>
        </authorList>
    </citation>
    <scope>NUCLEOTIDE SEQUENCE</scope>
</reference>
<dbReference type="Proteomes" id="UP000745764">
    <property type="component" value="Unassembled WGS sequence"/>
</dbReference>
<sequence>MTTNPNLLYALESITANPLPTSSTTTTVATPLGPHRALAQAKDPRHGCINGIKISTCKICAGHVLRRQTNSKAACTACKGTGFSGARCTACAIGAVFALRTLIKEVAADVLAGDNKRIKVLENQASATRETAKRTEMADAKDTKAKDGDGPEEESETLKK</sequence>
<evidence type="ECO:0000313" key="2">
    <source>
        <dbReference type="EMBL" id="CAD0112412.1"/>
    </source>
</evidence>
<keyword evidence="3" id="KW-1185">Reference proteome</keyword>
<organism evidence="2 3">
    <name type="scientific">Aureobasidium uvarum</name>
    <dbReference type="NCBI Taxonomy" id="2773716"/>
    <lineage>
        <taxon>Eukaryota</taxon>
        <taxon>Fungi</taxon>
        <taxon>Dikarya</taxon>
        <taxon>Ascomycota</taxon>
        <taxon>Pezizomycotina</taxon>
        <taxon>Dothideomycetes</taxon>
        <taxon>Dothideomycetidae</taxon>
        <taxon>Dothideales</taxon>
        <taxon>Saccotheciaceae</taxon>
        <taxon>Aureobasidium</taxon>
    </lineage>
</organism>
<feature type="region of interest" description="Disordered" evidence="1">
    <location>
        <begin position="124"/>
        <end position="160"/>
    </location>
</feature>
<feature type="compositionally biased region" description="Basic and acidic residues" evidence="1">
    <location>
        <begin position="130"/>
        <end position="149"/>
    </location>
</feature>
<dbReference type="AlphaFoldDB" id="A0A9N8KR22"/>
<feature type="compositionally biased region" description="Acidic residues" evidence="1">
    <location>
        <begin position="150"/>
        <end position="160"/>
    </location>
</feature>
<name>A0A9N8KR22_9PEZI</name>
<evidence type="ECO:0000256" key="1">
    <source>
        <dbReference type="SAM" id="MobiDB-lite"/>
    </source>
</evidence>
<comment type="caution">
    <text evidence="2">The sequence shown here is derived from an EMBL/GenBank/DDBJ whole genome shotgun (WGS) entry which is preliminary data.</text>
</comment>
<dbReference type="EMBL" id="CAINUL010000015">
    <property type="protein sequence ID" value="CAD0112412.1"/>
    <property type="molecule type" value="Genomic_DNA"/>
</dbReference>
<dbReference type="OrthoDB" id="3935915at2759"/>
<gene>
    <name evidence="2" type="ORF">AWRI4620_LOCUS6667</name>
</gene>
<proteinExistence type="predicted"/>
<feature type="non-terminal residue" evidence="2">
    <location>
        <position position="160"/>
    </location>
</feature>